<protein>
    <recommendedName>
        <fullName evidence="4">ATP-dependent DNA helicase</fullName>
    </recommendedName>
</protein>
<evidence type="ECO:0000256" key="1">
    <source>
        <dbReference type="SAM" id="MobiDB-lite"/>
    </source>
</evidence>
<gene>
    <name evidence="2" type="ORF">TNCT_108421</name>
</gene>
<name>A0A8X6H2S1_TRICU</name>
<keyword evidence="3" id="KW-1185">Reference proteome</keyword>
<feature type="region of interest" description="Disordered" evidence="1">
    <location>
        <begin position="67"/>
        <end position="90"/>
    </location>
</feature>
<evidence type="ECO:0000313" key="3">
    <source>
        <dbReference type="Proteomes" id="UP000887116"/>
    </source>
</evidence>
<accession>A0A8X6H2S1</accession>
<dbReference type="EMBL" id="BMAO01030138">
    <property type="protein sequence ID" value="GFQ65987.1"/>
    <property type="molecule type" value="Genomic_DNA"/>
</dbReference>
<dbReference type="Proteomes" id="UP000887116">
    <property type="component" value="Unassembled WGS sequence"/>
</dbReference>
<evidence type="ECO:0000313" key="2">
    <source>
        <dbReference type="EMBL" id="GFQ65987.1"/>
    </source>
</evidence>
<evidence type="ECO:0008006" key="4">
    <source>
        <dbReference type="Google" id="ProtNLM"/>
    </source>
</evidence>
<reference evidence="2" key="1">
    <citation type="submission" date="2020-07" db="EMBL/GenBank/DDBJ databases">
        <title>Multicomponent nature underlies the extraordinary mechanical properties of spider dragline silk.</title>
        <authorList>
            <person name="Kono N."/>
            <person name="Nakamura H."/>
            <person name="Mori M."/>
            <person name="Yoshida Y."/>
            <person name="Ohtoshi R."/>
            <person name="Malay A.D."/>
            <person name="Moran D.A.P."/>
            <person name="Tomita M."/>
            <person name="Numata K."/>
            <person name="Arakawa K."/>
        </authorList>
    </citation>
    <scope>NUCLEOTIDE SEQUENCE</scope>
</reference>
<dbReference type="AlphaFoldDB" id="A0A8X6H2S1"/>
<comment type="caution">
    <text evidence="2">The sequence shown here is derived from an EMBL/GenBank/DDBJ whole genome shotgun (WGS) entry which is preliminary data.</text>
</comment>
<sequence>MIWRRSSQGQGTKFQFDKAKDFKLVEGKGSEFVEDDAIEGSRLLNLEDECIVIFCYSHSYEKKGESGKEKLSSQKAVEHKRAAEAPDEKRARLQADQVAPVLREQLKLHNNIKCDSSHTIPSSYDVQALLAYMAANVPRLTPDQQQAFIAITEMIGSERGGIFILDAPGGTDKTFILNLLLAFVKTWLWLLPPLA</sequence>
<organism evidence="2 3">
    <name type="scientific">Trichonephila clavata</name>
    <name type="common">Joro spider</name>
    <name type="synonym">Nephila clavata</name>
    <dbReference type="NCBI Taxonomy" id="2740835"/>
    <lineage>
        <taxon>Eukaryota</taxon>
        <taxon>Metazoa</taxon>
        <taxon>Ecdysozoa</taxon>
        <taxon>Arthropoda</taxon>
        <taxon>Chelicerata</taxon>
        <taxon>Arachnida</taxon>
        <taxon>Araneae</taxon>
        <taxon>Araneomorphae</taxon>
        <taxon>Entelegynae</taxon>
        <taxon>Araneoidea</taxon>
        <taxon>Nephilidae</taxon>
        <taxon>Trichonephila</taxon>
    </lineage>
</organism>
<proteinExistence type="predicted"/>